<keyword evidence="1" id="KW-1133">Transmembrane helix</keyword>
<feature type="transmembrane region" description="Helical" evidence="1">
    <location>
        <begin position="111"/>
        <end position="133"/>
    </location>
</feature>
<protein>
    <recommendedName>
        <fullName evidence="4">DUF4190 domain-containing protein</fullName>
    </recommendedName>
</protein>
<feature type="transmembrane region" description="Helical" evidence="1">
    <location>
        <begin position="70"/>
        <end position="91"/>
    </location>
</feature>
<organism evidence="2 3">
    <name type="scientific">Planosporangium thailandense</name>
    <dbReference type="NCBI Taxonomy" id="765197"/>
    <lineage>
        <taxon>Bacteria</taxon>
        <taxon>Bacillati</taxon>
        <taxon>Actinomycetota</taxon>
        <taxon>Actinomycetes</taxon>
        <taxon>Micromonosporales</taxon>
        <taxon>Micromonosporaceae</taxon>
        <taxon>Planosporangium</taxon>
    </lineage>
</organism>
<gene>
    <name evidence="2" type="ORF">HC031_10465</name>
</gene>
<accession>A0ABX0XVR6</accession>
<sequence>MPAPASPATRTPPHIEPVPGTGFGLAYFSVPPVVSGQAVGGMVAGILAILVSLVVGCFGLAGAQQGWGPIVGGAFAVLSAALAMGAIGLGWFSVRQITRSVGRLAGRGMAISGIACGGVGLVLTVIALVLALLI</sequence>
<keyword evidence="3" id="KW-1185">Reference proteome</keyword>
<evidence type="ECO:0008006" key="4">
    <source>
        <dbReference type="Google" id="ProtNLM"/>
    </source>
</evidence>
<evidence type="ECO:0000256" key="1">
    <source>
        <dbReference type="SAM" id="Phobius"/>
    </source>
</evidence>
<proteinExistence type="predicted"/>
<dbReference type="EMBL" id="JAATVY010000005">
    <property type="protein sequence ID" value="NJC70127.1"/>
    <property type="molecule type" value="Genomic_DNA"/>
</dbReference>
<dbReference type="Proteomes" id="UP000722989">
    <property type="component" value="Unassembled WGS sequence"/>
</dbReference>
<name>A0ABX0XVR6_9ACTN</name>
<evidence type="ECO:0000313" key="2">
    <source>
        <dbReference type="EMBL" id="NJC70127.1"/>
    </source>
</evidence>
<keyword evidence="1" id="KW-0812">Transmembrane</keyword>
<keyword evidence="1" id="KW-0472">Membrane</keyword>
<feature type="transmembrane region" description="Helical" evidence="1">
    <location>
        <begin position="38"/>
        <end position="63"/>
    </location>
</feature>
<reference evidence="2 3" key="1">
    <citation type="submission" date="2020-03" db="EMBL/GenBank/DDBJ databases">
        <title>WGS of the type strain of Planosporangium spp.</title>
        <authorList>
            <person name="Thawai C."/>
        </authorList>
    </citation>
    <scope>NUCLEOTIDE SEQUENCE [LARGE SCALE GENOMIC DNA]</scope>
    <source>
        <strain evidence="2 3">TBRC 5610</strain>
    </source>
</reference>
<comment type="caution">
    <text evidence="2">The sequence shown here is derived from an EMBL/GenBank/DDBJ whole genome shotgun (WGS) entry which is preliminary data.</text>
</comment>
<evidence type="ECO:0000313" key="3">
    <source>
        <dbReference type="Proteomes" id="UP000722989"/>
    </source>
</evidence>